<comment type="caution">
    <text evidence="2">The sequence shown here is derived from an EMBL/GenBank/DDBJ whole genome shotgun (WGS) entry which is preliminary data.</text>
</comment>
<proteinExistence type="predicted"/>
<dbReference type="EMBL" id="JACEFO010001188">
    <property type="protein sequence ID" value="KAF8746751.1"/>
    <property type="molecule type" value="Genomic_DNA"/>
</dbReference>
<keyword evidence="3" id="KW-1185">Reference proteome</keyword>
<dbReference type="OrthoDB" id="6513042at2759"/>
<dbReference type="Proteomes" id="UP000636709">
    <property type="component" value="Unassembled WGS sequence"/>
</dbReference>
<accession>A0A835FD74</accession>
<evidence type="ECO:0000313" key="3">
    <source>
        <dbReference type="Proteomes" id="UP000636709"/>
    </source>
</evidence>
<evidence type="ECO:0000256" key="1">
    <source>
        <dbReference type="SAM" id="MobiDB-lite"/>
    </source>
</evidence>
<sequence length="327" mass="35921">MLEHHHAAESGTFVPLPFVVKSQCCSGTAVPAQLGRHRAAPLRHQVLHSTGAVALLPPPSTLLRSASKFSAVRGRRAALLSVKPCQQGRYLHALPLSDSSVQEDNADFQFHAHAAHSRLHLDLNHYGSPRDERSPRPRHKLQQSMPKNLALAGGGSSPHPEDELVRLIFSWSLQDIMNRDFLADKVKTIPDRFSGLMGYLAAFRFPPAGGDTNGDERQLSGLHSHTSAAGPERQVRRANLPVERYRLFVGRRGRRGARNFPCTGDVVLLSDATSRCRRPADLSRNGRSCCLAHVVYAFAFEIVASERIDQALPGRSSVILPLPGWSL</sequence>
<feature type="region of interest" description="Disordered" evidence="1">
    <location>
        <begin position="124"/>
        <end position="143"/>
    </location>
</feature>
<organism evidence="2 3">
    <name type="scientific">Digitaria exilis</name>
    <dbReference type="NCBI Taxonomy" id="1010633"/>
    <lineage>
        <taxon>Eukaryota</taxon>
        <taxon>Viridiplantae</taxon>
        <taxon>Streptophyta</taxon>
        <taxon>Embryophyta</taxon>
        <taxon>Tracheophyta</taxon>
        <taxon>Spermatophyta</taxon>
        <taxon>Magnoliopsida</taxon>
        <taxon>Liliopsida</taxon>
        <taxon>Poales</taxon>
        <taxon>Poaceae</taxon>
        <taxon>PACMAD clade</taxon>
        <taxon>Panicoideae</taxon>
        <taxon>Panicodae</taxon>
        <taxon>Paniceae</taxon>
        <taxon>Anthephorinae</taxon>
        <taxon>Digitaria</taxon>
    </lineage>
</organism>
<feature type="compositionally biased region" description="Basic and acidic residues" evidence="1">
    <location>
        <begin position="124"/>
        <end position="135"/>
    </location>
</feature>
<evidence type="ECO:0000313" key="2">
    <source>
        <dbReference type="EMBL" id="KAF8746751.1"/>
    </source>
</evidence>
<name>A0A835FD74_9POAL</name>
<protein>
    <submittedName>
        <fullName evidence="2">Uncharacterized protein</fullName>
    </submittedName>
</protein>
<gene>
    <name evidence="2" type="ORF">HU200_013340</name>
</gene>
<reference evidence="2" key="1">
    <citation type="submission" date="2020-07" db="EMBL/GenBank/DDBJ databases">
        <title>Genome sequence and genetic diversity analysis of an under-domesticated orphan crop, white fonio (Digitaria exilis).</title>
        <authorList>
            <person name="Bennetzen J.L."/>
            <person name="Chen S."/>
            <person name="Ma X."/>
            <person name="Wang X."/>
            <person name="Yssel A.E.J."/>
            <person name="Chaluvadi S.R."/>
            <person name="Johnson M."/>
            <person name="Gangashetty P."/>
            <person name="Hamidou F."/>
            <person name="Sanogo M.D."/>
            <person name="Zwaenepoel A."/>
            <person name="Wallace J."/>
            <person name="Van De Peer Y."/>
            <person name="Van Deynze A."/>
        </authorList>
    </citation>
    <scope>NUCLEOTIDE SEQUENCE</scope>
    <source>
        <tissue evidence="2">Leaves</tissue>
    </source>
</reference>
<feature type="region of interest" description="Disordered" evidence="1">
    <location>
        <begin position="211"/>
        <end position="231"/>
    </location>
</feature>
<dbReference type="AlphaFoldDB" id="A0A835FD74"/>